<gene>
    <name evidence="4" type="ORF">BGW36DRAFT_337318</name>
</gene>
<evidence type="ECO:0000313" key="4">
    <source>
        <dbReference type="EMBL" id="KAH8700082.1"/>
    </source>
</evidence>
<dbReference type="CDD" id="cd05233">
    <property type="entry name" value="SDR_c"/>
    <property type="match status" value="1"/>
</dbReference>
<evidence type="ECO:0000313" key="5">
    <source>
        <dbReference type="Proteomes" id="UP001201262"/>
    </source>
</evidence>
<protein>
    <submittedName>
        <fullName evidence="4">Oxidoreductase</fullName>
    </submittedName>
</protein>
<sequence length="278" mass="29718">MISSTRLDGIALVVGGGRGIGQQAGFSLAEAGAEVIVFADLNEESAVSTAEESKQYASNKNYRTASIKADVTKADEVQNMVDFVVREFGRIDYCVNSAGIDNGVHTPVADTDIDNFNRVIDVNTKGLMLCIRAQTAAMRRQQPKMFKSRSGERDIGRGAIVNLASANSFAGLPGKMCYTVSKHADMALTKMAAMDHASEGIRCNAVCPTWVQTPLLDIELQKNPQVQAEIAAVVPIKRAAKCEEVSDAIAFLCSPAASYINGTSLVIDSAVTTTIRLH</sequence>
<dbReference type="SUPFAM" id="SSF51735">
    <property type="entry name" value="NAD(P)-binding Rossmann-fold domains"/>
    <property type="match status" value="1"/>
</dbReference>
<evidence type="ECO:0000256" key="2">
    <source>
        <dbReference type="ARBA" id="ARBA00022857"/>
    </source>
</evidence>
<dbReference type="InterPro" id="IPR002347">
    <property type="entry name" value="SDR_fam"/>
</dbReference>
<proteinExistence type="inferred from homology"/>
<dbReference type="GeneID" id="70243275"/>
<keyword evidence="5" id="KW-1185">Reference proteome</keyword>
<dbReference type="InterPro" id="IPR036291">
    <property type="entry name" value="NAD(P)-bd_dom_sf"/>
</dbReference>
<dbReference type="AlphaFoldDB" id="A0AAD4KVP1"/>
<accession>A0AAD4KVP1</accession>
<dbReference type="GO" id="GO:0016491">
    <property type="term" value="F:oxidoreductase activity"/>
    <property type="evidence" value="ECO:0007669"/>
    <property type="project" value="UniProtKB-KW"/>
</dbReference>
<keyword evidence="2" id="KW-0521">NADP</keyword>
<dbReference type="Proteomes" id="UP001201262">
    <property type="component" value="Unassembled WGS sequence"/>
</dbReference>
<evidence type="ECO:0000256" key="1">
    <source>
        <dbReference type="ARBA" id="ARBA00006484"/>
    </source>
</evidence>
<evidence type="ECO:0000256" key="3">
    <source>
        <dbReference type="ARBA" id="ARBA00023002"/>
    </source>
</evidence>
<comment type="caution">
    <text evidence="4">The sequence shown here is derived from an EMBL/GenBank/DDBJ whole genome shotgun (WGS) entry which is preliminary data.</text>
</comment>
<dbReference type="EMBL" id="JAJTJA010000004">
    <property type="protein sequence ID" value="KAH8700082.1"/>
    <property type="molecule type" value="Genomic_DNA"/>
</dbReference>
<dbReference type="PROSITE" id="PS00061">
    <property type="entry name" value="ADH_SHORT"/>
    <property type="match status" value="1"/>
</dbReference>
<dbReference type="PANTHER" id="PTHR24321">
    <property type="entry name" value="DEHYDROGENASES, SHORT CHAIN"/>
    <property type="match status" value="1"/>
</dbReference>
<dbReference type="RefSeq" id="XP_046073788.1">
    <property type="nucleotide sequence ID" value="XM_046212988.1"/>
</dbReference>
<dbReference type="PRINTS" id="PR00080">
    <property type="entry name" value="SDRFAMILY"/>
</dbReference>
<dbReference type="Gene3D" id="3.40.50.720">
    <property type="entry name" value="NAD(P)-binding Rossmann-like Domain"/>
    <property type="match status" value="1"/>
</dbReference>
<dbReference type="InterPro" id="IPR020904">
    <property type="entry name" value="Sc_DH/Rdtase_CS"/>
</dbReference>
<name>A0AAD4KVP1_9EURO</name>
<dbReference type="FunFam" id="3.40.50.720:FF:000084">
    <property type="entry name" value="Short-chain dehydrogenase reductase"/>
    <property type="match status" value="1"/>
</dbReference>
<organism evidence="4 5">
    <name type="scientific">Talaromyces proteolyticus</name>
    <dbReference type="NCBI Taxonomy" id="1131652"/>
    <lineage>
        <taxon>Eukaryota</taxon>
        <taxon>Fungi</taxon>
        <taxon>Dikarya</taxon>
        <taxon>Ascomycota</taxon>
        <taxon>Pezizomycotina</taxon>
        <taxon>Eurotiomycetes</taxon>
        <taxon>Eurotiomycetidae</taxon>
        <taxon>Eurotiales</taxon>
        <taxon>Trichocomaceae</taxon>
        <taxon>Talaromyces</taxon>
        <taxon>Talaromyces sect. Bacilispori</taxon>
    </lineage>
</organism>
<reference evidence="4" key="1">
    <citation type="submission" date="2021-12" db="EMBL/GenBank/DDBJ databases">
        <title>Convergent genome expansion in fungi linked to evolution of root-endophyte symbiosis.</title>
        <authorList>
            <consortium name="DOE Joint Genome Institute"/>
            <person name="Ke Y.-H."/>
            <person name="Bonito G."/>
            <person name="Liao H.-L."/>
            <person name="Looney B."/>
            <person name="Rojas-Flechas A."/>
            <person name="Nash J."/>
            <person name="Hameed K."/>
            <person name="Schadt C."/>
            <person name="Martin F."/>
            <person name="Crous P.W."/>
            <person name="Miettinen O."/>
            <person name="Magnuson J.K."/>
            <person name="Labbe J."/>
            <person name="Jacobson D."/>
            <person name="Doktycz M.J."/>
            <person name="Veneault-Fourrey C."/>
            <person name="Kuo A."/>
            <person name="Mondo S."/>
            <person name="Calhoun S."/>
            <person name="Riley R."/>
            <person name="Ohm R."/>
            <person name="LaButti K."/>
            <person name="Andreopoulos B."/>
            <person name="Pangilinan J."/>
            <person name="Nolan M."/>
            <person name="Tritt A."/>
            <person name="Clum A."/>
            <person name="Lipzen A."/>
            <person name="Daum C."/>
            <person name="Barry K."/>
            <person name="Grigoriev I.V."/>
            <person name="Vilgalys R."/>
        </authorList>
    </citation>
    <scope>NUCLEOTIDE SEQUENCE</scope>
    <source>
        <strain evidence="4">PMI_201</strain>
    </source>
</reference>
<comment type="similarity">
    <text evidence="1">Belongs to the short-chain dehydrogenases/reductases (SDR) family.</text>
</comment>
<dbReference type="PANTHER" id="PTHR24321:SF12">
    <property type="entry name" value="SHORT-CHAIN DEHYDROGENASE_REDUCTASE FAMILY, PUTATIVE (AFU_ORTHOLOGUE AFUA_5G14340)-RELATED"/>
    <property type="match status" value="1"/>
</dbReference>
<dbReference type="Pfam" id="PF13561">
    <property type="entry name" value="adh_short_C2"/>
    <property type="match status" value="1"/>
</dbReference>
<dbReference type="PRINTS" id="PR00081">
    <property type="entry name" value="GDHRDH"/>
</dbReference>
<keyword evidence="3" id="KW-0560">Oxidoreductase</keyword>